<protein>
    <submittedName>
        <fullName evidence="1">Uncharacterized protein</fullName>
    </submittedName>
</protein>
<accession>A0ABU7IG21</accession>
<evidence type="ECO:0000313" key="2">
    <source>
        <dbReference type="Proteomes" id="UP001343698"/>
    </source>
</evidence>
<dbReference type="Proteomes" id="UP001343698">
    <property type="component" value="Unassembled WGS sequence"/>
</dbReference>
<sequence length="66" mass="7675">MEIRPRLKLSVNANQRDQAEQIKKITLAYTGKELGKTPSILNRKSIRTEKPKRARVKFTFLSSFNK</sequence>
<organism evidence="1 2">
    <name type="scientific">Maribacter flavus</name>
    <dbReference type="NCBI Taxonomy" id="1658664"/>
    <lineage>
        <taxon>Bacteria</taxon>
        <taxon>Pseudomonadati</taxon>
        <taxon>Bacteroidota</taxon>
        <taxon>Flavobacteriia</taxon>
        <taxon>Flavobacteriales</taxon>
        <taxon>Flavobacteriaceae</taxon>
        <taxon>Maribacter</taxon>
    </lineage>
</organism>
<name>A0ABU7IG21_9FLAO</name>
<gene>
    <name evidence="1" type="ORF">V1H85_05425</name>
</gene>
<keyword evidence="2" id="KW-1185">Reference proteome</keyword>
<reference evidence="1 2" key="1">
    <citation type="submission" date="2024-01" db="EMBL/GenBank/DDBJ databases">
        <title>Maribacter spp. originated from different algae showed divergent polysaccharides utilization ability.</title>
        <authorList>
            <person name="Wang H."/>
            <person name="Wu Y."/>
        </authorList>
    </citation>
    <scope>NUCLEOTIDE SEQUENCE [LARGE SCALE GENOMIC DNA]</scope>
    <source>
        <strain evidence="1 2">KPT27_14</strain>
    </source>
</reference>
<proteinExistence type="predicted"/>
<evidence type="ECO:0000313" key="1">
    <source>
        <dbReference type="EMBL" id="MEE1971875.1"/>
    </source>
</evidence>
<dbReference type="EMBL" id="JAZDDF010000001">
    <property type="protein sequence ID" value="MEE1971875.1"/>
    <property type="molecule type" value="Genomic_DNA"/>
</dbReference>
<comment type="caution">
    <text evidence="1">The sequence shown here is derived from an EMBL/GenBank/DDBJ whole genome shotgun (WGS) entry which is preliminary data.</text>
</comment>
<dbReference type="RefSeq" id="WP_272636737.1">
    <property type="nucleotide sequence ID" value="NZ_JAZDDF010000001.1"/>
</dbReference>